<dbReference type="Pfam" id="PF12730">
    <property type="entry name" value="ABC2_membrane_4"/>
    <property type="match status" value="1"/>
</dbReference>
<dbReference type="EMBL" id="SUPK01000003">
    <property type="protein sequence ID" value="TJY42825.1"/>
    <property type="molecule type" value="Genomic_DNA"/>
</dbReference>
<keyword evidence="1" id="KW-1133">Transmembrane helix</keyword>
<evidence type="ECO:0000313" key="2">
    <source>
        <dbReference type="EMBL" id="TJY42825.1"/>
    </source>
</evidence>
<feature type="transmembrane region" description="Helical" evidence="1">
    <location>
        <begin position="60"/>
        <end position="79"/>
    </location>
</feature>
<keyword evidence="1" id="KW-0812">Transmembrane</keyword>
<evidence type="ECO:0000256" key="1">
    <source>
        <dbReference type="SAM" id="Phobius"/>
    </source>
</evidence>
<protein>
    <recommendedName>
        <fullName evidence="4">ABC transporter permease</fullName>
    </recommendedName>
</protein>
<feature type="transmembrane region" description="Helical" evidence="1">
    <location>
        <begin position="172"/>
        <end position="192"/>
    </location>
</feature>
<feature type="transmembrane region" description="Helical" evidence="1">
    <location>
        <begin position="100"/>
        <end position="133"/>
    </location>
</feature>
<dbReference type="PANTHER" id="PTHR37305">
    <property type="entry name" value="INTEGRAL MEMBRANE PROTEIN-RELATED"/>
    <property type="match status" value="1"/>
</dbReference>
<dbReference type="PANTHER" id="PTHR37305:SF1">
    <property type="entry name" value="MEMBRANE PROTEIN"/>
    <property type="match status" value="1"/>
</dbReference>
<dbReference type="RefSeq" id="WP_136777244.1">
    <property type="nucleotide sequence ID" value="NZ_SUPK01000003.1"/>
</dbReference>
<name>A0A4U0FDC4_9BACL</name>
<gene>
    <name evidence="2" type="ORF">E5161_08280</name>
</gene>
<dbReference type="OrthoDB" id="4336274at2"/>
<feature type="transmembrane region" description="Helical" evidence="1">
    <location>
        <begin position="225"/>
        <end position="248"/>
    </location>
</feature>
<keyword evidence="3" id="KW-1185">Reference proteome</keyword>
<sequence length="257" mass="28277">MLNVIYAELLKLRHSKIRWLVLLGALPANLVTLGAFLPRVTPDGTSAAIDIQDMFYRQGMFLIMMGPAIFALITAYIFAREYQERTINQLFSYPVSRVNILMAKLAVVFLQIVMTTVLSCASVFIVVFLMLLNNKVDVHMIWTGLKTNALICILSFGTIPVAAAVSMVGKNVIPTAVLGVFTTIVTVIGEIGHGRQNIMFPWLTPFWPVRDLAQGIADNDGPNPFAVPALSILSITFLAGLLYSIVYYSKHDVHSGS</sequence>
<reference evidence="2 3" key="1">
    <citation type="submission" date="2019-04" db="EMBL/GenBank/DDBJ databases">
        <title>Cohnella sp. nov., isolated from soil.</title>
        <authorList>
            <person name="Kim W."/>
        </authorList>
    </citation>
    <scope>NUCLEOTIDE SEQUENCE [LARGE SCALE GENOMIC DNA]</scope>
    <source>
        <strain evidence="2 3">CAU 1483</strain>
    </source>
</reference>
<evidence type="ECO:0000313" key="3">
    <source>
        <dbReference type="Proteomes" id="UP000309673"/>
    </source>
</evidence>
<proteinExistence type="predicted"/>
<feature type="transmembrane region" description="Helical" evidence="1">
    <location>
        <begin position="20"/>
        <end position="40"/>
    </location>
</feature>
<evidence type="ECO:0008006" key="4">
    <source>
        <dbReference type="Google" id="ProtNLM"/>
    </source>
</evidence>
<comment type="caution">
    <text evidence="2">The sequence shown here is derived from an EMBL/GenBank/DDBJ whole genome shotgun (WGS) entry which is preliminary data.</text>
</comment>
<keyword evidence="1" id="KW-0472">Membrane</keyword>
<feature type="transmembrane region" description="Helical" evidence="1">
    <location>
        <begin position="145"/>
        <end position="165"/>
    </location>
</feature>
<accession>A0A4U0FDC4</accession>
<organism evidence="2 3">
    <name type="scientific">Cohnella pontilimi</name>
    <dbReference type="NCBI Taxonomy" id="2564100"/>
    <lineage>
        <taxon>Bacteria</taxon>
        <taxon>Bacillati</taxon>
        <taxon>Bacillota</taxon>
        <taxon>Bacilli</taxon>
        <taxon>Bacillales</taxon>
        <taxon>Paenibacillaceae</taxon>
        <taxon>Cohnella</taxon>
    </lineage>
</organism>
<dbReference type="AlphaFoldDB" id="A0A4U0FDC4"/>
<dbReference type="Proteomes" id="UP000309673">
    <property type="component" value="Unassembled WGS sequence"/>
</dbReference>